<dbReference type="AlphaFoldDB" id="A0A1G8F1V8"/>
<evidence type="ECO:0000313" key="2">
    <source>
        <dbReference type="EMBL" id="SDH76064.1"/>
    </source>
</evidence>
<name>A0A1G8F1V8_9SPHI</name>
<feature type="domain" description="Calcineurin-like phosphoesterase" evidence="1">
    <location>
        <begin position="6"/>
        <end position="216"/>
    </location>
</feature>
<dbReference type="RefSeq" id="WP_091171815.1">
    <property type="nucleotide sequence ID" value="NZ_FNCG01000012.1"/>
</dbReference>
<dbReference type="Proteomes" id="UP000199705">
    <property type="component" value="Unassembled WGS sequence"/>
</dbReference>
<keyword evidence="3" id="KW-1185">Reference proteome</keyword>
<protein>
    <submittedName>
        <fullName evidence="2">3',5'-cyclic AMP phosphodiesterase CpdA</fullName>
    </submittedName>
</protein>
<proteinExistence type="predicted"/>
<sequence>MILQYCSDLHLEFSQNEAYVKANPIKPIGDILILAGDVTLFTRIDRHRDFFDYISDHFEATYWIPGNHEYYQSDISNRSGSFEEKIRNNVSLINNVVKKIGAHQLLFSTLWSSISLLNGWRIERGLNDFYQISYDGKRFQIPDYNYFHANSLTFLRSALEEDTPGKKVVITHHVPTFKNYPPEYKGDYLNEAFATILDDLILDTTPDYWIYGHHHQNIPEFKIGHTKLLTNQLGYVQRNEHLLYHTDKCIEL</sequence>
<dbReference type="Pfam" id="PF00149">
    <property type="entry name" value="Metallophos"/>
    <property type="match status" value="1"/>
</dbReference>
<dbReference type="EMBL" id="FNCG01000012">
    <property type="protein sequence ID" value="SDH76064.1"/>
    <property type="molecule type" value="Genomic_DNA"/>
</dbReference>
<reference evidence="3" key="1">
    <citation type="submission" date="2016-10" db="EMBL/GenBank/DDBJ databases">
        <authorList>
            <person name="Varghese N."/>
            <person name="Submissions S."/>
        </authorList>
    </citation>
    <scope>NUCLEOTIDE SEQUENCE [LARGE SCALE GENOMIC DNA]</scope>
    <source>
        <strain evidence="3">Gh-67</strain>
    </source>
</reference>
<dbReference type="GO" id="GO:0016787">
    <property type="term" value="F:hydrolase activity"/>
    <property type="evidence" value="ECO:0007669"/>
    <property type="project" value="InterPro"/>
</dbReference>
<gene>
    <name evidence="2" type="ORF">SAMN05192573_112124</name>
</gene>
<evidence type="ECO:0000259" key="1">
    <source>
        <dbReference type="Pfam" id="PF00149"/>
    </source>
</evidence>
<dbReference type="Gene3D" id="3.60.21.10">
    <property type="match status" value="1"/>
</dbReference>
<dbReference type="PANTHER" id="PTHR37844">
    <property type="entry name" value="SER/THR PROTEIN PHOSPHATASE SUPERFAMILY (AFU_ORTHOLOGUE AFUA_1G14840)"/>
    <property type="match status" value="1"/>
</dbReference>
<accession>A0A1G8F1V8</accession>
<dbReference type="InterPro" id="IPR004843">
    <property type="entry name" value="Calcineurin-like_PHP"/>
</dbReference>
<dbReference type="InterPro" id="IPR029052">
    <property type="entry name" value="Metallo-depent_PP-like"/>
</dbReference>
<dbReference type="SUPFAM" id="SSF56300">
    <property type="entry name" value="Metallo-dependent phosphatases"/>
    <property type="match status" value="1"/>
</dbReference>
<organism evidence="2 3">
    <name type="scientific">Mucilaginibacter gossypii</name>
    <dbReference type="NCBI Taxonomy" id="551996"/>
    <lineage>
        <taxon>Bacteria</taxon>
        <taxon>Pseudomonadati</taxon>
        <taxon>Bacteroidota</taxon>
        <taxon>Sphingobacteriia</taxon>
        <taxon>Sphingobacteriales</taxon>
        <taxon>Sphingobacteriaceae</taxon>
        <taxon>Mucilaginibacter</taxon>
    </lineage>
</organism>
<evidence type="ECO:0000313" key="3">
    <source>
        <dbReference type="Proteomes" id="UP000199705"/>
    </source>
</evidence>
<dbReference type="PANTHER" id="PTHR37844:SF1">
    <property type="entry name" value="CALCINEURIN-LIKE PHOSPHOESTERASE DOMAIN-CONTAINING PROTEIN"/>
    <property type="match status" value="1"/>
</dbReference>